<feature type="non-terminal residue" evidence="1">
    <location>
        <position position="1"/>
    </location>
</feature>
<accession>A0ABN8MP79</accession>
<name>A0ABN8MP79_9CNID</name>
<reference evidence="1 2" key="1">
    <citation type="submission" date="2022-05" db="EMBL/GenBank/DDBJ databases">
        <authorList>
            <consortium name="Genoscope - CEA"/>
            <person name="William W."/>
        </authorList>
    </citation>
    <scope>NUCLEOTIDE SEQUENCE [LARGE SCALE GENOMIC DNA]</scope>
</reference>
<evidence type="ECO:0000313" key="1">
    <source>
        <dbReference type="EMBL" id="CAH3032546.1"/>
    </source>
</evidence>
<dbReference type="PANTHER" id="PTHR46880:SF5">
    <property type="entry name" value="DUF4371 DOMAIN-CONTAINING PROTEIN"/>
    <property type="match status" value="1"/>
</dbReference>
<feature type="non-terminal residue" evidence="1">
    <location>
        <position position="248"/>
    </location>
</feature>
<keyword evidence="2" id="KW-1185">Reference proteome</keyword>
<protein>
    <submittedName>
        <fullName evidence="1">Uncharacterized protein</fullName>
    </submittedName>
</protein>
<dbReference type="Proteomes" id="UP001159405">
    <property type="component" value="Unassembled WGS sequence"/>
</dbReference>
<comment type="caution">
    <text evidence="1">The sequence shown here is derived from an EMBL/GenBank/DDBJ whole genome shotgun (WGS) entry which is preliminary data.</text>
</comment>
<dbReference type="PANTHER" id="PTHR46880">
    <property type="entry name" value="RAS-ASSOCIATING DOMAIN-CONTAINING PROTEIN"/>
    <property type="match status" value="1"/>
</dbReference>
<proteinExistence type="predicted"/>
<organism evidence="1 2">
    <name type="scientific">Porites lobata</name>
    <dbReference type="NCBI Taxonomy" id="104759"/>
    <lineage>
        <taxon>Eukaryota</taxon>
        <taxon>Metazoa</taxon>
        <taxon>Cnidaria</taxon>
        <taxon>Anthozoa</taxon>
        <taxon>Hexacorallia</taxon>
        <taxon>Scleractinia</taxon>
        <taxon>Fungiina</taxon>
        <taxon>Poritidae</taxon>
        <taxon>Porites</taxon>
    </lineage>
</organism>
<gene>
    <name evidence="1" type="ORF">PLOB_00000615</name>
</gene>
<dbReference type="EMBL" id="CALNXK010000001">
    <property type="protein sequence ID" value="CAH3032546.1"/>
    <property type="molecule type" value="Genomic_DNA"/>
</dbReference>
<sequence length="248" mass="28398">WFSFYGALETLYRTWPSLVAYMESQPNSDDKARGFKKSLQEFNFVATLCMMMDVIPILTFMSLALQKEHVELASVQALVKSTITQITVLKKVKWRENTIKVTAREVKQFESMKTKFLDNVLLNLEKRFPVHSTNVVNAFGILSLRNVRFQNENLSTYGNEELETLLSHYGSAKKTQGGKDVPAVVDAEKCRIEWNFVKELVVREHYPVGHIAELWKMLATHHSDEVQNLIKLCQVALVLPTNTAGCER</sequence>
<evidence type="ECO:0000313" key="2">
    <source>
        <dbReference type="Proteomes" id="UP001159405"/>
    </source>
</evidence>